<dbReference type="VEuPathDB" id="FungiDB:YALI1_E04613g"/>
<dbReference type="VEuPathDB" id="FungiDB:YALI0_E03828g"/>
<dbReference type="Pfam" id="PF00076">
    <property type="entry name" value="RRM_1"/>
    <property type="match status" value="1"/>
</dbReference>
<feature type="compositionally biased region" description="Gly residues" evidence="7">
    <location>
        <begin position="175"/>
        <end position="187"/>
    </location>
</feature>
<dbReference type="GO" id="GO:0033290">
    <property type="term" value="C:eukaryotic 48S preinitiation complex"/>
    <property type="evidence" value="ECO:0007669"/>
    <property type="project" value="UniProtKB-UniRule"/>
</dbReference>
<feature type="compositionally biased region" description="Polar residues" evidence="7">
    <location>
        <begin position="12"/>
        <end position="26"/>
    </location>
</feature>
<protein>
    <recommendedName>
        <fullName evidence="5">Eukaryotic translation initiation factor 3 subunit G</fullName>
        <shortName evidence="5">eIF3g</shortName>
    </recommendedName>
    <alternativeName>
        <fullName evidence="5">Eukaryotic translation initiation factor 3 RNA-binding subunit</fullName>
        <shortName evidence="5">eIF-3 RNA-binding subunit</shortName>
    </alternativeName>
    <alternativeName>
        <fullName evidence="5">Translation initiation factor eIF3 p33 subunit homolog</fullName>
        <shortName evidence="5">eIF3 p33 homolog</shortName>
    </alternativeName>
</protein>
<comment type="function">
    <text evidence="5">RNA-binding component of the eukaryotic translation initiation factor 3 (eIF-3) complex, which is involved in protein synthesis of a specialized repertoire of mRNAs and, together with other initiation factors, stimulates binding of mRNA and methionyl-tRNAi to the 40S ribosome. The eIF-3 complex specifically targets and initiates translation of a subset of mRNAs involved in cell proliferation. This subunit can bind 18S rRNA.</text>
</comment>
<dbReference type="InterPro" id="IPR012677">
    <property type="entry name" value="Nucleotide-bd_a/b_plait_sf"/>
</dbReference>
<evidence type="ECO:0000256" key="6">
    <source>
        <dbReference type="PROSITE-ProRule" id="PRU00176"/>
    </source>
</evidence>
<name>A0A371C8A5_YARLL</name>
<dbReference type="InterPro" id="IPR000504">
    <property type="entry name" value="RRM_dom"/>
</dbReference>
<dbReference type="CDD" id="cd12408">
    <property type="entry name" value="RRM_eIF3G_like"/>
    <property type="match status" value="1"/>
</dbReference>
<accession>A0A371C8A5</accession>
<comment type="subcellular location">
    <subcellularLocation>
        <location evidence="5">Cytoplasm</location>
    </subcellularLocation>
</comment>
<evidence type="ECO:0000256" key="1">
    <source>
        <dbReference type="ARBA" id="ARBA00022490"/>
    </source>
</evidence>
<proteinExistence type="inferred from homology"/>
<keyword evidence="3 6" id="KW-0694">RNA-binding</keyword>
<dbReference type="CDD" id="cd12933">
    <property type="entry name" value="eIF3G"/>
    <property type="match status" value="1"/>
</dbReference>
<dbReference type="AlphaFoldDB" id="A0A371C8A5"/>
<keyword evidence="2 5" id="KW-0396">Initiation factor</keyword>
<sequence length="276" mass="29834">MDEKWADDDEFSTPQITQNADGTKTIVTHRMDDGKKYKRSVTIKNQSVTEKVLNCVAERSKWTKYGKELGAPPGPNRMTTTIGEDIVFVLGLKSDQPEEEVEEEEAAAAAPRVGEDKGVKCRLCQGPHFTSKCPYKETLGGSTAAGGMGRSLGGDEPAGAAKTGGYVPPHLRNKGPGGPGGPGGAAGGRSDDDDELTLRVTNLSEEATDDDLRRMFGKYGMINRVYVAKDRDTGRPRGFAFVTYTLKSHAQAALEAMDGHGFDNLIMKVDYSKKRN</sequence>
<dbReference type="PROSITE" id="PS50102">
    <property type="entry name" value="RRM"/>
    <property type="match status" value="1"/>
</dbReference>
<dbReference type="GO" id="GO:0001732">
    <property type="term" value="P:formation of cytoplasmic translation initiation complex"/>
    <property type="evidence" value="ECO:0007669"/>
    <property type="project" value="UniProtKB-UniRule"/>
</dbReference>
<feature type="region of interest" description="Disordered" evidence="7">
    <location>
        <begin position="146"/>
        <end position="193"/>
    </location>
</feature>
<dbReference type="GO" id="GO:0003723">
    <property type="term" value="F:RNA binding"/>
    <property type="evidence" value="ECO:0007669"/>
    <property type="project" value="UniProtKB-UniRule"/>
</dbReference>
<keyword evidence="4 5" id="KW-0648">Protein biosynthesis</keyword>
<evidence type="ECO:0000313" key="8">
    <source>
        <dbReference type="EMBL" id="RDW26538.1"/>
    </source>
</evidence>
<comment type="subunit">
    <text evidence="5">Component of the eukaryotic translation initiation factor 3 (eIF-3) complex.</text>
</comment>
<reference evidence="8 9" key="1">
    <citation type="submission" date="2018-07" db="EMBL/GenBank/DDBJ databases">
        <title>Draft Genome Assemblies for Five Robust Yarrowia lipolytica Strains Exhibiting High Lipid Production and Pentose Sugar Utilization and Sugar Alcohol Secretion from Undetoxified Lignocellulosic Biomass Hydrolysates.</title>
        <authorList>
            <consortium name="DOE Joint Genome Institute"/>
            <person name="Walker C."/>
            <person name="Ryu S."/>
            <person name="Na H."/>
            <person name="Zane M."/>
            <person name="LaButti K."/>
            <person name="Lipzen A."/>
            <person name="Haridas S."/>
            <person name="Barry K."/>
            <person name="Grigoriev I.V."/>
            <person name="Quarterman J."/>
            <person name="Slininger P."/>
            <person name="Dien B."/>
            <person name="Trinh C.T."/>
        </authorList>
    </citation>
    <scope>NUCLEOTIDE SEQUENCE [LARGE SCALE GENOMIC DNA]</scope>
    <source>
        <strain evidence="8 9">YB392</strain>
    </source>
</reference>
<dbReference type="InterPro" id="IPR034240">
    <property type="entry name" value="eIF3G_RRM"/>
</dbReference>
<dbReference type="Pfam" id="PF12353">
    <property type="entry name" value="eIF3g"/>
    <property type="match status" value="1"/>
</dbReference>
<dbReference type="EMBL" id="KZ858978">
    <property type="protein sequence ID" value="RDW26538.1"/>
    <property type="molecule type" value="Genomic_DNA"/>
</dbReference>
<evidence type="ECO:0000256" key="3">
    <source>
        <dbReference type="ARBA" id="ARBA00022884"/>
    </source>
</evidence>
<dbReference type="GO" id="GO:0003743">
    <property type="term" value="F:translation initiation factor activity"/>
    <property type="evidence" value="ECO:0007669"/>
    <property type="project" value="UniProtKB-UniRule"/>
</dbReference>
<evidence type="ECO:0000256" key="2">
    <source>
        <dbReference type="ARBA" id="ARBA00022540"/>
    </source>
</evidence>
<dbReference type="Proteomes" id="UP000256601">
    <property type="component" value="Unassembled WGS sequence"/>
</dbReference>
<gene>
    <name evidence="5" type="primary">TIF35</name>
    <name evidence="8" type="ORF">B0I71DRAFT_130699</name>
</gene>
<dbReference type="PIRSF" id="PIRSF037949">
    <property type="entry name" value="Transl_init_eIF-3_RNA-bind"/>
    <property type="match status" value="1"/>
</dbReference>
<dbReference type="PANTHER" id="PTHR10352">
    <property type="entry name" value="EUKARYOTIC TRANSLATION INITIATION FACTOR 3 SUBUNIT G"/>
    <property type="match status" value="1"/>
</dbReference>
<organism evidence="8 9">
    <name type="scientific">Yarrowia lipolytica</name>
    <name type="common">Candida lipolytica</name>
    <dbReference type="NCBI Taxonomy" id="4952"/>
    <lineage>
        <taxon>Eukaryota</taxon>
        <taxon>Fungi</taxon>
        <taxon>Dikarya</taxon>
        <taxon>Ascomycota</taxon>
        <taxon>Saccharomycotina</taxon>
        <taxon>Dipodascomycetes</taxon>
        <taxon>Dipodascales</taxon>
        <taxon>Dipodascales incertae sedis</taxon>
        <taxon>Yarrowia</taxon>
    </lineage>
</organism>
<feature type="region of interest" description="Disordered" evidence="7">
    <location>
        <begin position="1"/>
        <end position="31"/>
    </location>
</feature>
<dbReference type="InterPro" id="IPR017334">
    <property type="entry name" value="eIF3_g"/>
</dbReference>
<evidence type="ECO:0000313" key="9">
    <source>
        <dbReference type="Proteomes" id="UP000256601"/>
    </source>
</evidence>
<dbReference type="GO" id="GO:0005852">
    <property type="term" value="C:eukaryotic translation initiation factor 3 complex"/>
    <property type="evidence" value="ECO:0007669"/>
    <property type="project" value="UniProtKB-UniRule"/>
</dbReference>
<comment type="similarity">
    <text evidence="5">Belongs to the eIF-3 subunit G family.</text>
</comment>
<dbReference type="SUPFAM" id="SSF54928">
    <property type="entry name" value="RNA-binding domain, RBD"/>
    <property type="match status" value="1"/>
</dbReference>
<evidence type="ECO:0000256" key="7">
    <source>
        <dbReference type="SAM" id="MobiDB-lite"/>
    </source>
</evidence>
<dbReference type="OrthoDB" id="639027at2759"/>
<evidence type="ECO:0000256" key="5">
    <source>
        <dbReference type="HAMAP-Rule" id="MF_03006"/>
    </source>
</evidence>
<dbReference type="GO" id="GO:0016282">
    <property type="term" value="C:eukaryotic 43S preinitiation complex"/>
    <property type="evidence" value="ECO:0007669"/>
    <property type="project" value="UniProtKB-UniRule"/>
</dbReference>
<dbReference type="InterPro" id="IPR035979">
    <property type="entry name" value="RBD_domain_sf"/>
</dbReference>
<dbReference type="Gene3D" id="3.30.70.330">
    <property type="match status" value="1"/>
</dbReference>
<dbReference type="HAMAP" id="MF_03006">
    <property type="entry name" value="eIF3g"/>
    <property type="match status" value="1"/>
</dbReference>
<keyword evidence="1 5" id="KW-0963">Cytoplasm</keyword>
<dbReference type="SMART" id="SM00360">
    <property type="entry name" value="RRM"/>
    <property type="match status" value="1"/>
</dbReference>
<dbReference type="InterPro" id="IPR024675">
    <property type="entry name" value="eIF3g_N"/>
</dbReference>
<evidence type="ECO:0000256" key="4">
    <source>
        <dbReference type="ARBA" id="ARBA00022917"/>
    </source>
</evidence>
<feature type="compositionally biased region" description="Acidic residues" evidence="7">
    <location>
        <begin position="1"/>
        <end position="11"/>
    </location>
</feature>